<comment type="caution">
    <text evidence="2">The sequence shown here is derived from an EMBL/GenBank/DDBJ whole genome shotgun (WGS) entry which is preliminary data.</text>
</comment>
<evidence type="ECO:0000256" key="1">
    <source>
        <dbReference type="SAM" id="SignalP"/>
    </source>
</evidence>
<dbReference type="Proteomes" id="UP001375240">
    <property type="component" value="Unassembled WGS sequence"/>
</dbReference>
<keyword evidence="1" id="KW-0732">Signal</keyword>
<name>A0AAV9V5W1_9PEZI</name>
<accession>A0AAV9V5W1</accession>
<protein>
    <submittedName>
        <fullName evidence="2">Uncharacterized protein</fullName>
    </submittedName>
</protein>
<proteinExistence type="predicted"/>
<keyword evidence="3" id="KW-1185">Reference proteome</keyword>
<organism evidence="2 3">
    <name type="scientific">Orbilia brochopaga</name>
    <dbReference type="NCBI Taxonomy" id="3140254"/>
    <lineage>
        <taxon>Eukaryota</taxon>
        <taxon>Fungi</taxon>
        <taxon>Dikarya</taxon>
        <taxon>Ascomycota</taxon>
        <taxon>Pezizomycotina</taxon>
        <taxon>Orbiliomycetes</taxon>
        <taxon>Orbiliales</taxon>
        <taxon>Orbiliaceae</taxon>
        <taxon>Orbilia</taxon>
    </lineage>
</organism>
<sequence>MWSYLSVSAAAWLSILTVSVTHWRMIDARELTVMQAKRRSNTRSQWGPIMASQFLEFTDKDPAWTDGQCITLPTPGPEWNIEKLMYTAHPVNTDWSWFLRFVAIFSGPDCKDPEPVLIPIEDLGGEPSQGTIWLDPENNPYYGVQYDIQVDPGTIKIEDPQGLLNQRLSYVENEILQYQRTLEYLDDIANEDANGGQTQYEPMNVGKEVPDELKVWPKYVFSGVTSVMLISDNVVFHLEPNGEYRNRDELDEEVYTGPATAGEMLDARD</sequence>
<gene>
    <name evidence="2" type="ORF">TWF696_003946</name>
</gene>
<dbReference type="AlphaFoldDB" id="A0AAV9V5W1"/>
<feature type="chain" id="PRO_5043407155" evidence="1">
    <location>
        <begin position="29"/>
        <end position="269"/>
    </location>
</feature>
<feature type="signal peptide" evidence="1">
    <location>
        <begin position="1"/>
        <end position="28"/>
    </location>
</feature>
<dbReference type="EMBL" id="JAVHNQ010000002">
    <property type="protein sequence ID" value="KAK6354814.1"/>
    <property type="molecule type" value="Genomic_DNA"/>
</dbReference>
<reference evidence="2 3" key="1">
    <citation type="submission" date="2019-10" db="EMBL/GenBank/DDBJ databases">
        <authorList>
            <person name="Palmer J.M."/>
        </authorList>
    </citation>
    <scope>NUCLEOTIDE SEQUENCE [LARGE SCALE GENOMIC DNA]</scope>
    <source>
        <strain evidence="2 3">TWF696</strain>
    </source>
</reference>
<evidence type="ECO:0000313" key="2">
    <source>
        <dbReference type="EMBL" id="KAK6354814.1"/>
    </source>
</evidence>
<evidence type="ECO:0000313" key="3">
    <source>
        <dbReference type="Proteomes" id="UP001375240"/>
    </source>
</evidence>